<protein>
    <submittedName>
        <fullName evidence="3">Glycosyltransferase</fullName>
    </submittedName>
</protein>
<name>A0A0A7RM05_ECOLX</name>
<dbReference type="Pfam" id="PF13439">
    <property type="entry name" value="Glyco_transf_4"/>
    <property type="match status" value="1"/>
</dbReference>
<evidence type="ECO:0000259" key="1">
    <source>
        <dbReference type="Pfam" id="PF00534"/>
    </source>
</evidence>
<feature type="domain" description="Glycosyltransferase subfamily 4-like N-terminal" evidence="2">
    <location>
        <begin position="14"/>
        <end position="173"/>
    </location>
</feature>
<dbReference type="PANTHER" id="PTHR12526:SF630">
    <property type="entry name" value="GLYCOSYLTRANSFERASE"/>
    <property type="match status" value="1"/>
</dbReference>
<gene>
    <name evidence="3" type="primary">wclH</name>
    <name evidence="3" type="ORF">4sL03</name>
</gene>
<dbReference type="EMBL" id="KM822859">
    <property type="protein sequence ID" value="AJA36206.1"/>
    <property type="molecule type" value="Genomic_DNA"/>
</dbReference>
<sequence>MKVLFLITRGDELGGAQTHVKDVILGLINKYNIECYLACGTKGIFTDIMEENNINVIHIDSMKREICFGDIIALKKLNDIIKDINPDIISCHSSKAGVLGRLASLGTRTKKVFTAHGWAFTEGISPKKAAIYKKIELLLSYITDATINVSYYDKKLALKAGLKSQHYVIHNCIPDVHYKKNNGIANKTVLEFIMVARFCAQKDHETLLKAFSNIDKEKWRLTLIGGGDSKSIKELAKKLNIDKNINFVGQTKNVVDFLNHSDVFLLISNWEGFPISILEAMRSSLPIIATDVGGVSEAVKHGYNGFLINKGNVAELEETILKIIESYSSLKILSQNSRKTYCERFKVDKMIDLYASIFDEVLK</sequence>
<dbReference type="EMBL" id="KM822857">
    <property type="protein sequence ID" value="AJA36179.1"/>
    <property type="molecule type" value="Genomic_DNA"/>
</dbReference>
<dbReference type="RefSeq" id="WP_050864011.1">
    <property type="nucleotide sequence ID" value="NZ_BDLJ01000009.1"/>
</dbReference>
<dbReference type="InterPro" id="IPR028098">
    <property type="entry name" value="Glyco_trans_4-like_N"/>
</dbReference>
<organism evidence="3">
    <name type="scientific">Escherichia coli</name>
    <dbReference type="NCBI Taxonomy" id="562"/>
    <lineage>
        <taxon>Bacteria</taxon>
        <taxon>Pseudomonadati</taxon>
        <taxon>Pseudomonadota</taxon>
        <taxon>Gammaproteobacteria</taxon>
        <taxon>Enterobacterales</taxon>
        <taxon>Enterobacteriaceae</taxon>
        <taxon>Escherichia</taxon>
    </lineage>
</organism>
<dbReference type="CDD" id="cd03808">
    <property type="entry name" value="GT4_CapM-like"/>
    <property type="match status" value="1"/>
</dbReference>
<proteinExistence type="predicted"/>
<dbReference type="Pfam" id="PF00534">
    <property type="entry name" value="Glycos_transf_1"/>
    <property type="match status" value="1"/>
</dbReference>
<accession>A0A0A7RM05</accession>
<dbReference type="SUPFAM" id="SSF53756">
    <property type="entry name" value="UDP-Glycosyltransferase/glycogen phosphorylase"/>
    <property type="match status" value="1"/>
</dbReference>
<reference evidence="3" key="1">
    <citation type="journal article" date="2015" name="J. Bacteriol.">
        <title>Variations in O-Antigen Biosynthesis and O-Acetylation Associated with Altered Phage Sensitivity in Escherichia coli 4s.</title>
        <authorList>
            <person name="Knirel Y.A."/>
            <person name="Prokhorov N.S."/>
            <person name="Shashkov A.S."/>
            <person name="Ovchinnikova O.G."/>
            <person name="Zdorovenko E.L."/>
            <person name="Liu B."/>
            <person name="Kostryukova E.S."/>
            <person name="Larin A.K."/>
            <person name="Golomidova A.K."/>
            <person name="Letarov A.V."/>
        </authorList>
    </citation>
    <scope>NUCLEOTIDE SEQUENCE</scope>
    <source>
        <strain evidence="3">4s</strain>
    </source>
</reference>
<evidence type="ECO:0000259" key="2">
    <source>
        <dbReference type="Pfam" id="PF13439"/>
    </source>
</evidence>
<dbReference type="InterPro" id="IPR001296">
    <property type="entry name" value="Glyco_trans_1"/>
</dbReference>
<dbReference type="PANTHER" id="PTHR12526">
    <property type="entry name" value="GLYCOSYLTRANSFERASE"/>
    <property type="match status" value="1"/>
</dbReference>
<dbReference type="GO" id="GO:1901135">
    <property type="term" value="P:carbohydrate derivative metabolic process"/>
    <property type="evidence" value="ECO:0007669"/>
    <property type="project" value="UniProtKB-ARBA"/>
</dbReference>
<evidence type="ECO:0000313" key="3">
    <source>
        <dbReference type="EMBL" id="AJA36206.1"/>
    </source>
</evidence>
<dbReference type="GO" id="GO:0016757">
    <property type="term" value="F:glycosyltransferase activity"/>
    <property type="evidence" value="ECO:0007669"/>
    <property type="project" value="InterPro"/>
</dbReference>
<dbReference type="PATRIC" id="fig|562.7412.peg.1261"/>
<dbReference type="Gene3D" id="3.40.50.2000">
    <property type="entry name" value="Glycogen Phosphorylase B"/>
    <property type="match status" value="2"/>
</dbReference>
<keyword evidence="3" id="KW-0808">Transferase</keyword>
<dbReference type="AlphaFoldDB" id="A0A0A7RM05"/>
<feature type="domain" description="Glycosyl transferase family 1" evidence="1">
    <location>
        <begin position="185"/>
        <end position="339"/>
    </location>
</feature>